<feature type="repeat" description="PPR" evidence="3">
    <location>
        <begin position="150"/>
        <end position="184"/>
    </location>
</feature>
<dbReference type="PANTHER" id="PTHR47933:SF11">
    <property type="entry name" value="PENTATRICOPEPTIDE REPEAT-CONTAINING PROTEIN 2"/>
    <property type="match status" value="1"/>
</dbReference>
<dbReference type="EMBL" id="QGKY02001015">
    <property type="protein sequence ID" value="KAF2570388.1"/>
    <property type="molecule type" value="Genomic_DNA"/>
</dbReference>
<proteinExistence type="inferred from homology"/>
<keyword evidence="2" id="KW-0677">Repeat</keyword>
<name>A0A8S9IKB6_BRACR</name>
<sequence>MMIKIWNNHTGKYRFFLSKSRSFSSIKRPDESRLLISARRFNPASYVSLFHTLFRLYLRCGRLYGAARTLSAMCTFGFAPDSRLWNSLLHRFNANCLVPHHKVSLIYSKMITFGVPPDVFAANSLIHSFCKAGRLRLAFSLLRNRVVNIDTVTYNTVIQALCEHGLADEAYGLLSEMVKRGVLPDTVSYNTLINGFCKVGNFARARTQIVFFLCVENTDSCYNTMLQINFYFSY</sequence>
<comment type="similarity">
    <text evidence="1">Belongs to the PPR family. P subfamily.</text>
</comment>
<accession>A0A8S9IKB6</accession>
<dbReference type="InterPro" id="IPR002885">
    <property type="entry name" value="PPR_rpt"/>
</dbReference>
<dbReference type="Pfam" id="PF12854">
    <property type="entry name" value="PPR_1"/>
    <property type="match status" value="1"/>
</dbReference>
<dbReference type="InterPro" id="IPR051240">
    <property type="entry name" value="Mito_RNA-Proc/Resp"/>
</dbReference>
<organism evidence="4">
    <name type="scientific">Brassica cretica</name>
    <name type="common">Mustard</name>
    <dbReference type="NCBI Taxonomy" id="69181"/>
    <lineage>
        <taxon>Eukaryota</taxon>
        <taxon>Viridiplantae</taxon>
        <taxon>Streptophyta</taxon>
        <taxon>Embryophyta</taxon>
        <taxon>Tracheophyta</taxon>
        <taxon>Spermatophyta</taxon>
        <taxon>Magnoliopsida</taxon>
        <taxon>eudicotyledons</taxon>
        <taxon>Gunneridae</taxon>
        <taxon>Pentapetalae</taxon>
        <taxon>rosids</taxon>
        <taxon>malvids</taxon>
        <taxon>Brassicales</taxon>
        <taxon>Brassicaceae</taxon>
        <taxon>Brassiceae</taxon>
        <taxon>Brassica</taxon>
    </lineage>
</organism>
<reference evidence="4" key="1">
    <citation type="submission" date="2019-12" db="EMBL/GenBank/DDBJ databases">
        <title>Genome sequencing and annotation of Brassica cretica.</title>
        <authorList>
            <person name="Studholme D.J."/>
            <person name="Sarris P.F."/>
        </authorList>
    </citation>
    <scope>NUCLEOTIDE SEQUENCE</scope>
    <source>
        <strain evidence="4">PFS-102/07</strain>
        <tissue evidence="4">Leaf</tissue>
    </source>
</reference>
<gene>
    <name evidence="4" type="ORF">F2Q70_00006138</name>
</gene>
<dbReference type="Pfam" id="PF13041">
    <property type="entry name" value="PPR_2"/>
    <property type="match status" value="1"/>
</dbReference>
<dbReference type="Gene3D" id="1.25.40.10">
    <property type="entry name" value="Tetratricopeptide repeat domain"/>
    <property type="match status" value="2"/>
</dbReference>
<dbReference type="PANTHER" id="PTHR47933">
    <property type="entry name" value="PENTATRICOPEPTIDE REPEAT-CONTAINING PROTEIN 1, MITOCHONDRIAL"/>
    <property type="match status" value="1"/>
</dbReference>
<protein>
    <recommendedName>
        <fullName evidence="5">Pentacotripeptide-repeat region of PRORP domain-containing protein</fullName>
    </recommendedName>
</protein>
<dbReference type="PROSITE" id="PS51375">
    <property type="entry name" value="PPR"/>
    <property type="match status" value="1"/>
</dbReference>
<evidence type="ECO:0000313" key="4">
    <source>
        <dbReference type="EMBL" id="KAF2570388.1"/>
    </source>
</evidence>
<evidence type="ECO:0000256" key="2">
    <source>
        <dbReference type="ARBA" id="ARBA00022737"/>
    </source>
</evidence>
<dbReference type="InterPro" id="IPR011990">
    <property type="entry name" value="TPR-like_helical_dom_sf"/>
</dbReference>
<dbReference type="GO" id="GO:0003729">
    <property type="term" value="F:mRNA binding"/>
    <property type="evidence" value="ECO:0007669"/>
    <property type="project" value="TreeGrafter"/>
</dbReference>
<evidence type="ECO:0000256" key="3">
    <source>
        <dbReference type="PROSITE-ProRule" id="PRU00708"/>
    </source>
</evidence>
<dbReference type="NCBIfam" id="TIGR00756">
    <property type="entry name" value="PPR"/>
    <property type="match status" value="3"/>
</dbReference>
<evidence type="ECO:0008006" key="5">
    <source>
        <dbReference type="Google" id="ProtNLM"/>
    </source>
</evidence>
<dbReference type="AlphaFoldDB" id="A0A8S9IKB6"/>
<evidence type="ECO:0000256" key="1">
    <source>
        <dbReference type="ARBA" id="ARBA00007626"/>
    </source>
</evidence>
<comment type="caution">
    <text evidence="4">The sequence shown here is derived from an EMBL/GenBank/DDBJ whole genome shotgun (WGS) entry which is preliminary data.</text>
</comment>